<keyword evidence="4" id="KW-0297">G-protein coupled receptor</keyword>
<dbReference type="AlphaFoldDB" id="A0A814LUB4"/>
<proteinExistence type="predicted"/>
<dbReference type="Proteomes" id="UP000663860">
    <property type="component" value="Unassembled WGS sequence"/>
</dbReference>
<evidence type="ECO:0000256" key="5">
    <source>
        <dbReference type="ARBA" id="ARBA00023136"/>
    </source>
</evidence>
<evidence type="ECO:0000313" key="11">
    <source>
        <dbReference type="EMBL" id="CAF3945923.1"/>
    </source>
</evidence>
<evidence type="ECO:0000313" key="12">
    <source>
        <dbReference type="Proteomes" id="UP000663860"/>
    </source>
</evidence>
<accession>A0A814LUB4</accession>
<evidence type="ECO:0000256" key="4">
    <source>
        <dbReference type="ARBA" id="ARBA00023040"/>
    </source>
</evidence>
<comment type="subcellular location">
    <subcellularLocation>
        <location evidence="1">Membrane</location>
        <topology evidence="1">Multi-pass membrane protein</topology>
    </subcellularLocation>
</comment>
<dbReference type="PROSITE" id="PS50262">
    <property type="entry name" value="G_PROTEIN_RECEP_F1_2"/>
    <property type="match status" value="1"/>
</dbReference>
<dbReference type="InterPro" id="IPR000276">
    <property type="entry name" value="GPCR_Rhodpsn"/>
</dbReference>
<evidence type="ECO:0000256" key="1">
    <source>
        <dbReference type="ARBA" id="ARBA00004141"/>
    </source>
</evidence>
<evidence type="ECO:0000256" key="3">
    <source>
        <dbReference type="ARBA" id="ARBA00022989"/>
    </source>
</evidence>
<evidence type="ECO:0000256" key="6">
    <source>
        <dbReference type="ARBA" id="ARBA00023170"/>
    </source>
</evidence>
<dbReference type="InterPro" id="IPR017452">
    <property type="entry name" value="GPCR_Rhodpsn_7TM"/>
</dbReference>
<feature type="transmembrane region" description="Helical" evidence="8">
    <location>
        <begin position="49"/>
        <end position="71"/>
    </location>
</feature>
<dbReference type="PANTHER" id="PTHR24243">
    <property type="entry name" value="G-PROTEIN COUPLED RECEPTOR"/>
    <property type="match status" value="1"/>
</dbReference>
<dbReference type="GO" id="GO:0005886">
    <property type="term" value="C:plasma membrane"/>
    <property type="evidence" value="ECO:0007669"/>
    <property type="project" value="TreeGrafter"/>
</dbReference>
<dbReference type="EMBL" id="CAJOBB010002184">
    <property type="protein sequence ID" value="CAF3945923.1"/>
    <property type="molecule type" value="Genomic_DNA"/>
</dbReference>
<feature type="transmembrane region" description="Helical" evidence="8">
    <location>
        <begin position="129"/>
        <end position="151"/>
    </location>
</feature>
<evidence type="ECO:0000256" key="8">
    <source>
        <dbReference type="SAM" id="Phobius"/>
    </source>
</evidence>
<keyword evidence="6" id="KW-0675">Receptor</keyword>
<keyword evidence="5 8" id="KW-0472">Membrane</keyword>
<feature type="transmembrane region" description="Helical" evidence="8">
    <location>
        <begin position="171"/>
        <end position="193"/>
    </location>
</feature>
<feature type="domain" description="G-protein coupled receptors family 1 profile" evidence="9">
    <location>
        <begin position="29"/>
        <end position="291"/>
    </location>
</feature>
<gene>
    <name evidence="10" type="ORF">IZO911_LOCUS21327</name>
    <name evidence="11" type="ORF">KXQ929_LOCUS25319</name>
</gene>
<reference evidence="10" key="1">
    <citation type="submission" date="2021-02" db="EMBL/GenBank/DDBJ databases">
        <authorList>
            <person name="Nowell W R."/>
        </authorList>
    </citation>
    <scope>NUCLEOTIDE SEQUENCE</scope>
</reference>
<protein>
    <recommendedName>
        <fullName evidence="9">G-protein coupled receptors family 1 profile domain-containing protein</fullName>
    </recommendedName>
</protein>
<dbReference type="Pfam" id="PF00001">
    <property type="entry name" value="7tm_1"/>
    <property type="match status" value="1"/>
</dbReference>
<dbReference type="SUPFAM" id="SSF81321">
    <property type="entry name" value="Family A G protein-coupled receptor-like"/>
    <property type="match status" value="1"/>
</dbReference>
<keyword evidence="7" id="KW-0807">Transducer</keyword>
<feature type="transmembrane region" description="Helical" evidence="8">
    <location>
        <begin position="228"/>
        <end position="254"/>
    </location>
</feature>
<evidence type="ECO:0000256" key="7">
    <source>
        <dbReference type="ARBA" id="ARBA00023224"/>
    </source>
</evidence>
<dbReference type="GO" id="GO:0004930">
    <property type="term" value="F:G protein-coupled receptor activity"/>
    <property type="evidence" value="ECO:0007669"/>
    <property type="project" value="UniProtKB-KW"/>
</dbReference>
<comment type="caution">
    <text evidence="10">The sequence shown here is derived from an EMBL/GenBank/DDBJ whole genome shotgun (WGS) entry which is preliminary data.</text>
</comment>
<feature type="transmembrane region" description="Helical" evidence="8">
    <location>
        <begin position="91"/>
        <end position="109"/>
    </location>
</feature>
<organism evidence="10 12">
    <name type="scientific">Adineta steineri</name>
    <dbReference type="NCBI Taxonomy" id="433720"/>
    <lineage>
        <taxon>Eukaryota</taxon>
        <taxon>Metazoa</taxon>
        <taxon>Spiralia</taxon>
        <taxon>Gnathifera</taxon>
        <taxon>Rotifera</taxon>
        <taxon>Eurotatoria</taxon>
        <taxon>Bdelloidea</taxon>
        <taxon>Adinetida</taxon>
        <taxon>Adinetidae</taxon>
        <taxon>Adineta</taxon>
    </lineage>
</organism>
<sequence>MSLSIDLSTIQTHINRYCIPIILSFGITGSLLNILLFSRREFRNISCCIYFLSASVGMLIAMCFGLIPRVYSVYYPDPINTINAFCKTRIYFGQCSALIYRWLLTMACIDRYASSTTNVRIRWFANVRIAYRVVLITTMILILFSIHNFFYRTINKDLCILSSVGSIVYNSVYVTTLGGVIPPLIMIICAVLIRNNLRHKRERRRINAPLGNEDPSVRILQIRDQQTLIMLFVQIIFYILLMLPWTIFIVYSAFTSKIKHKTNNRIVIDLFIEYATETLSYAYSTLSFYLYTLTSHTFRRKLLKIIYSILKYVNRCYTHPQRIQPN</sequence>
<evidence type="ECO:0000259" key="9">
    <source>
        <dbReference type="PROSITE" id="PS50262"/>
    </source>
</evidence>
<evidence type="ECO:0000313" key="10">
    <source>
        <dbReference type="EMBL" id="CAF1069338.1"/>
    </source>
</evidence>
<keyword evidence="3 8" id="KW-1133">Transmembrane helix</keyword>
<evidence type="ECO:0000256" key="2">
    <source>
        <dbReference type="ARBA" id="ARBA00022692"/>
    </source>
</evidence>
<name>A0A814LUB4_9BILA</name>
<keyword evidence="2 8" id="KW-0812">Transmembrane</keyword>
<dbReference type="Gene3D" id="1.20.1070.10">
    <property type="entry name" value="Rhodopsin 7-helix transmembrane proteins"/>
    <property type="match status" value="1"/>
</dbReference>
<feature type="transmembrane region" description="Helical" evidence="8">
    <location>
        <begin position="14"/>
        <end position="37"/>
    </location>
</feature>
<dbReference type="PANTHER" id="PTHR24243:SF230">
    <property type="entry name" value="G-PROTEIN COUPLED RECEPTORS FAMILY 1 PROFILE DOMAIN-CONTAINING PROTEIN"/>
    <property type="match status" value="1"/>
</dbReference>
<dbReference type="EMBL" id="CAJNOE010000229">
    <property type="protein sequence ID" value="CAF1069338.1"/>
    <property type="molecule type" value="Genomic_DNA"/>
</dbReference>
<feature type="transmembrane region" description="Helical" evidence="8">
    <location>
        <begin position="274"/>
        <end position="294"/>
    </location>
</feature>
<dbReference type="Proteomes" id="UP000663868">
    <property type="component" value="Unassembled WGS sequence"/>
</dbReference>